<dbReference type="Proteomes" id="UP000708208">
    <property type="component" value="Unassembled WGS sequence"/>
</dbReference>
<evidence type="ECO:0000313" key="2">
    <source>
        <dbReference type="Proteomes" id="UP000708208"/>
    </source>
</evidence>
<reference evidence="1" key="1">
    <citation type="submission" date="2021-06" db="EMBL/GenBank/DDBJ databases">
        <authorList>
            <person name="Hodson N. C."/>
            <person name="Mongue J. A."/>
            <person name="Jaron S. K."/>
        </authorList>
    </citation>
    <scope>NUCLEOTIDE SEQUENCE</scope>
</reference>
<comment type="caution">
    <text evidence="1">The sequence shown here is derived from an EMBL/GenBank/DDBJ whole genome shotgun (WGS) entry which is preliminary data.</text>
</comment>
<dbReference type="EMBL" id="CAJVCH010248424">
    <property type="protein sequence ID" value="CAG7733397.1"/>
    <property type="molecule type" value="Genomic_DNA"/>
</dbReference>
<accession>A0A8J2PBT2</accession>
<gene>
    <name evidence="1" type="ORF">AFUS01_LOCUS21842</name>
</gene>
<organism evidence="1 2">
    <name type="scientific">Allacma fusca</name>
    <dbReference type="NCBI Taxonomy" id="39272"/>
    <lineage>
        <taxon>Eukaryota</taxon>
        <taxon>Metazoa</taxon>
        <taxon>Ecdysozoa</taxon>
        <taxon>Arthropoda</taxon>
        <taxon>Hexapoda</taxon>
        <taxon>Collembola</taxon>
        <taxon>Symphypleona</taxon>
        <taxon>Sminthuridae</taxon>
        <taxon>Allacma</taxon>
    </lineage>
</organism>
<sequence>RLFTILKSGRVILEKEILEEDIFSLNNESSIHFADEHFCRLDQATSGPDILIIIRHPFVGDHFMYLIMNEILSTCYSLVKVRREEVYLVSL</sequence>
<dbReference type="AlphaFoldDB" id="A0A8J2PBT2"/>
<protein>
    <submittedName>
        <fullName evidence="1">Uncharacterized protein</fullName>
    </submittedName>
</protein>
<name>A0A8J2PBT2_9HEXA</name>
<evidence type="ECO:0000313" key="1">
    <source>
        <dbReference type="EMBL" id="CAG7733397.1"/>
    </source>
</evidence>
<proteinExistence type="predicted"/>
<keyword evidence="2" id="KW-1185">Reference proteome</keyword>
<feature type="non-terminal residue" evidence="1">
    <location>
        <position position="1"/>
    </location>
</feature>